<evidence type="ECO:0000256" key="4">
    <source>
        <dbReference type="ARBA" id="ARBA00022771"/>
    </source>
</evidence>
<dbReference type="FunFam" id="3.30.160.60:FF:001102">
    <property type="entry name" value="Transcription factor IIIA"/>
    <property type="match status" value="1"/>
</dbReference>
<feature type="compositionally biased region" description="Polar residues" evidence="10">
    <location>
        <begin position="28"/>
        <end position="44"/>
    </location>
</feature>
<dbReference type="AlphaFoldDB" id="E4ZTI1"/>
<dbReference type="eggNOG" id="KOG1721">
    <property type="taxonomic scope" value="Eukaryota"/>
</dbReference>
<dbReference type="STRING" id="985895.E4ZTI1"/>
<feature type="region of interest" description="Disordered" evidence="10">
    <location>
        <begin position="1"/>
        <end position="56"/>
    </location>
</feature>
<dbReference type="PANTHER" id="PTHR46179">
    <property type="entry name" value="ZINC FINGER PROTEIN"/>
    <property type="match status" value="1"/>
</dbReference>
<keyword evidence="3" id="KW-0677">Repeat</keyword>
<evidence type="ECO:0000256" key="5">
    <source>
        <dbReference type="ARBA" id="ARBA00022833"/>
    </source>
</evidence>
<evidence type="ECO:0000259" key="11">
    <source>
        <dbReference type="PROSITE" id="PS50157"/>
    </source>
</evidence>
<keyword evidence="5" id="KW-0862">Zinc</keyword>
<dbReference type="InterPro" id="IPR036236">
    <property type="entry name" value="Znf_C2H2_sf"/>
</dbReference>
<dbReference type="VEuPathDB" id="FungiDB:LEMA_P118400.1"/>
<dbReference type="SMART" id="SM00355">
    <property type="entry name" value="ZnF_C2H2"/>
    <property type="match status" value="9"/>
</dbReference>
<feature type="domain" description="C2H2-type" evidence="11">
    <location>
        <begin position="174"/>
        <end position="205"/>
    </location>
</feature>
<dbReference type="Pfam" id="PF00096">
    <property type="entry name" value="zf-C2H2"/>
    <property type="match status" value="4"/>
</dbReference>
<dbReference type="GeneID" id="13291318"/>
<dbReference type="InterPro" id="IPR051061">
    <property type="entry name" value="Zinc_finger_trans_reg"/>
</dbReference>
<dbReference type="InterPro" id="IPR013087">
    <property type="entry name" value="Znf_C2H2_type"/>
</dbReference>
<organism evidence="13">
    <name type="scientific">Leptosphaeria maculans (strain JN3 / isolate v23.1.3 / race Av1-4-5-6-7-8)</name>
    <name type="common">Blackleg fungus</name>
    <name type="synonym">Phoma lingam</name>
    <dbReference type="NCBI Taxonomy" id="985895"/>
    <lineage>
        <taxon>Eukaryota</taxon>
        <taxon>Fungi</taxon>
        <taxon>Dikarya</taxon>
        <taxon>Ascomycota</taxon>
        <taxon>Pezizomycotina</taxon>
        <taxon>Dothideomycetes</taxon>
        <taxon>Pleosporomycetidae</taxon>
        <taxon>Pleosporales</taxon>
        <taxon>Pleosporineae</taxon>
        <taxon>Leptosphaeriaceae</taxon>
        <taxon>Plenodomus</taxon>
        <taxon>Plenodomus lingam/Leptosphaeria maculans species complex</taxon>
    </lineage>
</organism>
<comment type="subcellular location">
    <subcellularLocation>
        <location evidence="1">Nucleus</location>
    </subcellularLocation>
</comment>
<dbReference type="InParanoid" id="E4ZTI1"/>
<dbReference type="GO" id="GO:0006357">
    <property type="term" value="P:regulation of transcription by RNA polymerase II"/>
    <property type="evidence" value="ECO:0007669"/>
    <property type="project" value="TreeGrafter"/>
</dbReference>
<evidence type="ECO:0000256" key="7">
    <source>
        <dbReference type="ARBA" id="ARBA00023163"/>
    </source>
</evidence>
<dbReference type="Gene3D" id="3.30.160.60">
    <property type="entry name" value="Classic Zinc Finger"/>
    <property type="match status" value="7"/>
</dbReference>
<sequence>MAVKRRASDDAARVSPKRTRMSRCRPMTSPNHDISSSSPGVTGTDQRHEWDSESEDSADYKINYTDNGTRRADSEARRQWNYICPVESCAQRFNRPCRLEAHMRSHNKERPFACTAAGCDKTFPRKDHLQRHIKNAHGDPVIERSYTCEWKGCGKSFTSNGRLQRHKDVHESKFYCTEYPPCNEHFRKAKALTAHVKSQHLEIKPYPCTFVDPETGDKCKSGFQTEAALRKHLSRLHSEGQEGCHVCLLCMPAGVDFETQDEPSATSTSQMGPVSFASNEELVAHTEECHPPVCTECGQKFKNAGTLKSHIDTVHTDPAEQPQFTCPRPDCDSVFNRRHNLTVHIQTVHEQQFRYFCNPDALQQSKHADLQAWDGANACGAAFKAKSSLDQHVRTHHLGLGNRKQLRKAAKSKKKAEPSLLTLLTGVGYDNGRDVACLVPSCEFRFYMDRDLRRHLRAAHHLPDDEIEELIMQRNALTGGPFWIGGLDDAQPGPLDSADPSMPQTPTPYFVHGAPLSMLDRDQDQTQTLPFCAVSAAPTPPTKQQDSLSQYYNTQLHPLAMLDPDEDADLDLAMGLTGLGAPLEAQDGTLWDALAPVERFNGGGGE</sequence>
<feature type="compositionally biased region" description="Basic and acidic residues" evidence="10">
    <location>
        <begin position="1"/>
        <end position="12"/>
    </location>
</feature>
<keyword evidence="2" id="KW-0479">Metal-binding</keyword>
<accession>E4ZTI1</accession>
<keyword evidence="6" id="KW-0805">Transcription regulation</keyword>
<evidence type="ECO:0000256" key="10">
    <source>
        <dbReference type="SAM" id="MobiDB-lite"/>
    </source>
</evidence>
<dbReference type="SUPFAM" id="SSF57667">
    <property type="entry name" value="beta-beta-alpha zinc fingers"/>
    <property type="match status" value="3"/>
</dbReference>
<dbReference type="GO" id="GO:0005634">
    <property type="term" value="C:nucleus"/>
    <property type="evidence" value="ECO:0007669"/>
    <property type="project" value="UniProtKB-SubCell"/>
</dbReference>
<dbReference type="OrthoDB" id="4748970at2759"/>
<reference evidence="13" key="1">
    <citation type="journal article" date="2011" name="Nat. Commun.">
        <title>Effector diversification within compartments of the Leptosphaeria maculans genome affected by Repeat-Induced Point mutations.</title>
        <authorList>
            <person name="Rouxel T."/>
            <person name="Grandaubert J."/>
            <person name="Hane J.K."/>
            <person name="Hoede C."/>
            <person name="van de Wouw A.P."/>
            <person name="Couloux A."/>
            <person name="Dominguez V."/>
            <person name="Anthouard V."/>
            <person name="Bally P."/>
            <person name="Bourras S."/>
            <person name="Cozijnsen A.J."/>
            <person name="Ciuffetti L.M."/>
            <person name="Degrave A."/>
            <person name="Dilmaghani A."/>
            <person name="Duret L."/>
            <person name="Fudal I."/>
            <person name="Goodwin S.B."/>
            <person name="Gout L."/>
            <person name="Glaser N."/>
            <person name="Linglin J."/>
            <person name="Kema G.H.J."/>
            <person name="Lapalu N."/>
            <person name="Lawrence C.B."/>
            <person name="May K."/>
            <person name="Meyer M."/>
            <person name="Ollivier B."/>
            <person name="Poulain J."/>
            <person name="Schoch C.L."/>
            <person name="Simon A."/>
            <person name="Spatafora J.W."/>
            <person name="Stachowiak A."/>
            <person name="Turgeon B.G."/>
            <person name="Tyler B.M."/>
            <person name="Vincent D."/>
            <person name="Weissenbach J."/>
            <person name="Amselem J."/>
            <person name="Quesneville H."/>
            <person name="Oliver R.P."/>
            <person name="Wincker P."/>
            <person name="Balesdent M.-H."/>
            <person name="Howlett B.J."/>
        </authorList>
    </citation>
    <scope>NUCLEOTIDE SEQUENCE [LARGE SCALE GENOMIC DNA]</scope>
    <source>
        <strain evidence="13">JN3 / isolate v23.1.3 / race Av1-4-5-6-7-8</strain>
    </source>
</reference>
<dbReference type="PROSITE" id="PS50157">
    <property type="entry name" value="ZINC_FINGER_C2H2_2"/>
    <property type="match status" value="6"/>
</dbReference>
<evidence type="ECO:0000313" key="13">
    <source>
        <dbReference type="Proteomes" id="UP000002668"/>
    </source>
</evidence>
<feature type="domain" description="C2H2-type" evidence="11">
    <location>
        <begin position="324"/>
        <end position="354"/>
    </location>
</feature>
<evidence type="ECO:0000256" key="3">
    <source>
        <dbReference type="ARBA" id="ARBA00022737"/>
    </source>
</evidence>
<evidence type="ECO:0000256" key="8">
    <source>
        <dbReference type="ARBA" id="ARBA00023242"/>
    </source>
</evidence>
<evidence type="ECO:0000313" key="12">
    <source>
        <dbReference type="EMBL" id="CBX94837.1"/>
    </source>
</evidence>
<feature type="domain" description="C2H2-type" evidence="11">
    <location>
        <begin position="292"/>
        <end position="320"/>
    </location>
</feature>
<protein>
    <recommendedName>
        <fullName evidence="11">C2H2-type domain-containing protein</fullName>
    </recommendedName>
</protein>
<dbReference type="EMBL" id="FP929125">
    <property type="protein sequence ID" value="CBX94837.1"/>
    <property type="molecule type" value="Genomic_DNA"/>
</dbReference>
<dbReference type="HOGENOM" id="CLU_002678_91_1_1"/>
<evidence type="ECO:0000256" key="1">
    <source>
        <dbReference type="ARBA" id="ARBA00004123"/>
    </source>
</evidence>
<name>E4ZTI1_LEPMJ</name>
<keyword evidence="4 9" id="KW-0863">Zinc-finger</keyword>
<proteinExistence type="predicted"/>
<feature type="domain" description="C2H2-type" evidence="11">
    <location>
        <begin position="112"/>
        <end position="137"/>
    </location>
</feature>
<evidence type="ECO:0000256" key="9">
    <source>
        <dbReference type="PROSITE-ProRule" id="PRU00042"/>
    </source>
</evidence>
<keyword evidence="7" id="KW-0804">Transcription</keyword>
<evidence type="ECO:0000256" key="2">
    <source>
        <dbReference type="ARBA" id="ARBA00022723"/>
    </source>
</evidence>
<gene>
    <name evidence="12" type="ORF">LEMA_P118400.1</name>
</gene>
<feature type="domain" description="C2H2-type" evidence="11">
    <location>
        <begin position="82"/>
        <end position="111"/>
    </location>
</feature>
<evidence type="ECO:0000256" key="6">
    <source>
        <dbReference type="ARBA" id="ARBA00023015"/>
    </source>
</evidence>
<dbReference type="GO" id="GO:0008270">
    <property type="term" value="F:zinc ion binding"/>
    <property type="evidence" value="ECO:0007669"/>
    <property type="project" value="UniProtKB-KW"/>
</dbReference>
<keyword evidence="8" id="KW-0539">Nucleus</keyword>
<dbReference type="OMA" id="MLTGEGY"/>
<keyword evidence="13" id="KW-1185">Reference proteome</keyword>
<feature type="domain" description="C2H2-type" evidence="11">
    <location>
        <begin position="146"/>
        <end position="175"/>
    </location>
</feature>
<dbReference type="PANTHER" id="PTHR46179:SF13">
    <property type="entry name" value="C2H2-TYPE DOMAIN-CONTAINING PROTEIN"/>
    <property type="match status" value="1"/>
</dbReference>
<dbReference type="PROSITE" id="PS00028">
    <property type="entry name" value="ZINC_FINGER_C2H2_1"/>
    <property type="match status" value="6"/>
</dbReference>
<dbReference type="Proteomes" id="UP000002668">
    <property type="component" value="Genome"/>
</dbReference>